<dbReference type="RefSeq" id="XP_001444905.1">
    <property type="nucleotide sequence ID" value="XM_001444868.1"/>
</dbReference>
<dbReference type="HOGENOM" id="CLU_774927_0_0_1"/>
<name>A0D391_PARTE</name>
<dbReference type="KEGG" id="ptm:GSPATT00012993001"/>
<organism evidence="1 2">
    <name type="scientific">Paramecium tetraurelia</name>
    <dbReference type="NCBI Taxonomy" id="5888"/>
    <lineage>
        <taxon>Eukaryota</taxon>
        <taxon>Sar</taxon>
        <taxon>Alveolata</taxon>
        <taxon>Ciliophora</taxon>
        <taxon>Intramacronucleata</taxon>
        <taxon>Oligohymenophorea</taxon>
        <taxon>Peniculida</taxon>
        <taxon>Parameciidae</taxon>
        <taxon>Paramecium</taxon>
    </lineage>
</organism>
<gene>
    <name evidence="1" type="ORF">GSPATT00012993001</name>
</gene>
<dbReference type="Gene3D" id="2.60.120.920">
    <property type="match status" value="1"/>
</dbReference>
<protein>
    <recommendedName>
        <fullName evidence="3">SPRY domain-containing protein</fullName>
    </recommendedName>
</protein>
<dbReference type="InterPro" id="IPR013320">
    <property type="entry name" value="ConA-like_dom_sf"/>
</dbReference>
<evidence type="ECO:0000313" key="1">
    <source>
        <dbReference type="EMBL" id="CAK77508.1"/>
    </source>
</evidence>
<reference evidence="1 2" key="1">
    <citation type="journal article" date="2006" name="Nature">
        <title>Global trends of whole-genome duplications revealed by the ciliate Paramecium tetraurelia.</title>
        <authorList>
            <consortium name="Genoscope"/>
            <person name="Aury J.-M."/>
            <person name="Jaillon O."/>
            <person name="Duret L."/>
            <person name="Noel B."/>
            <person name="Jubin C."/>
            <person name="Porcel B.M."/>
            <person name="Segurens B."/>
            <person name="Daubin V."/>
            <person name="Anthouard V."/>
            <person name="Aiach N."/>
            <person name="Arnaiz O."/>
            <person name="Billaut A."/>
            <person name="Beisson J."/>
            <person name="Blanc I."/>
            <person name="Bouhouche K."/>
            <person name="Camara F."/>
            <person name="Duharcourt S."/>
            <person name="Guigo R."/>
            <person name="Gogendeau D."/>
            <person name="Katinka M."/>
            <person name="Keller A.-M."/>
            <person name="Kissmehl R."/>
            <person name="Klotz C."/>
            <person name="Koll F."/>
            <person name="Le Moue A."/>
            <person name="Lepere C."/>
            <person name="Malinsky S."/>
            <person name="Nowacki M."/>
            <person name="Nowak J.K."/>
            <person name="Plattner H."/>
            <person name="Poulain J."/>
            <person name="Ruiz F."/>
            <person name="Serrano V."/>
            <person name="Zagulski M."/>
            <person name="Dessen P."/>
            <person name="Betermier M."/>
            <person name="Weissenbach J."/>
            <person name="Scarpelli C."/>
            <person name="Schachter V."/>
            <person name="Sperling L."/>
            <person name="Meyer E."/>
            <person name="Cohen J."/>
            <person name="Wincker P."/>
        </authorList>
    </citation>
    <scope>NUCLEOTIDE SEQUENCE [LARGE SCALE GENOMIC DNA]</scope>
    <source>
        <strain evidence="1 2">Stock d4-2</strain>
    </source>
</reference>
<proteinExistence type="predicted"/>
<dbReference type="SUPFAM" id="SSF49899">
    <property type="entry name" value="Concanavalin A-like lectins/glucanases"/>
    <property type="match status" value="1"/>
</dbReference>
<dbReference type="AlphaFoldDB" id="A0D391"/>
<evidence type="ECO:0000313" key="2">
    <source>
        <dbReference type="Proteomes" id="UP000000600"/>
    </source>
</evidence>
<dbReference type="InterPro" id="IPR043136">
    <property type="entry name" value="B30.2/SPRY_sf"/>
</dbReference>
<keyword evidence="2" id="KW-1185">Reference proteome</keyword>
<dbReference type="EMBL" id="CT868274">
    <property type="protein sequence ID" value="CAK77508.1"/>
    <property type="molecule type" value="Genomic_DNA"/>
</dbReference>
<accession>A0D391</accession>
<dbReference type="InParanoid" id="A0D391"/>
<sequence>MVSSQYSNRSILLQYTQGYNLINRIPLIQNEQLNLKSFFGMVQKKGESWIGMLSQDIKNDIDKQVYFILEHQSKYLFRKYQGNYLIYVLFTFNTTYSGIALRHNNLAAQSSKGLQWSSNSEYMLQRGRSLLGNRMPFQYRRSESKAQSQLQIGISKQQSPSENFEGHLFEFKTTTQRVVGVLLNFNEQSLQFYLNGNLSTNKGIPKGTLISGPWYPCVRLSQFGNSVHLTMKYEDRSVVEQLEQVQLQSQQMQHSNASFTMNKYRQYDIDRNEIHQLQDRLVSVRNCPLVGQQIPKAELEVLIKMKLVMCNYQEDNEIVYLILDEEASKKLKRIRQYLKHHVRKLKEKFESKPQEKGE</sequence>
<dbReference type="Proteomes" id="UP000000600">
    <property type="component" value="Unassembled WGS sequence"/>
</dbReference>
<evidence type="ECO:0008006" key="3">
    <source>
        <dbReference type="Google" id="ProtNLM"/>
    </source>
</evidence>
<dbReference type="GeneID" id="5030690"/>